<evidence type="ECO:0000256" key="2">
    <source>
        <dbReference type="ARBA" id="ARBA00005073"/>
    </source>
</evidence>
<dbReference type="Proteomes" id="UP000309138">
    <property type="component" value="Unassembled WGS sequence"/>
</dbReference>
<dbReference type="GO" id="GO:0046872">
    <property type="term" value="F:metal ion binding"/>
    <property type="evidence" value="ECO:0007669"/>
    <property type="project" value="UniProtKB-UniRule"/>
</dbReference>
<comment type="function">
    <text evidence="14">Catalyzes the oxidation of protoporphyrinogen IX to protoporphyrin IX.</text>
</comment>
<keyword evidence="17" id="KW-1185">Reference proteome</keyword>
<comment type="pathway">
    <text evidence="2 14">Porphyrin-containing compound metabolism; protoporphyrin-IX biosynthesis; protoporphyrin-IX from protoporphyrinogen-IX: step 1/1.</text>
</comment>
<dbReference type="GO" id="GO:0005886">
    <property type="term" value="C:plasma membrane"/>
    <property type="evidence" value="ECO:0007669"/>
    <property type="project" value="UniProtKB-SubCell"/>
</dbReference>
<dbReference type="Pfam" id="PF03653">
    <property type="entry name" value="UPF0093"/>
    <property type="match status" value="1"/>
</dbReference>
<evidence type="ECO:0000256" key="12">
    <source>
        <dbReference type="ARBA" id="ARBA00023136"/>
    </source>
</evidence>
<evidence type="ECO:0000313" key="16">
    <source>
        <dbReference type="EMBL" id="TKD52294.1"/>
    </source>
</evidence>
<comment type="similarity">
    <text evidence="3 14">Belongs to the HemJ family.</text>
</comment>
<evidence type="ECO:0000313" key="17">
    <source>
        <dbReference type="Proteomes" id="UP000309138"/>
    </source>
</evidence>
<name>A0A4U1L6M7_9SPHN</name>
<comment type="subcellular location">
    <subcellularLocation>
        <location evidence="1">Cell membrane</location>
        <topology evidence="1">Multi-pass membrane protein</topology>
    </subcellularLocation>
</comment>
<keyword evidence="12 14" id="KW-0472">Membrane</keyword>
<feature type="transmembrane region" description="Helical" evidence="15">
    <location>
        <begin position="6"/>
        <end position="30"/>
    </location>
</feature>
<feature type="transmembrane region" description="Helical" evidence="15">
    <location>
        <begin position="116"/>
        <end position="137"/>
    </location>
</feature>
<evidence type="ECO:0000256" key="8">
    <source>
        <dbReference type="ARBA" id="ARBA00022723"/>
    </source>
</evidence>
<evidence type="ECO:0000256" key="9">
    <source>
        <dbReference type="ARBA" id="ARBA00022989"/>
    </source>
</evidence>
<dbReference type="EMBL" id="SWKR01000002">
    <property type="protein sequence ID" value="TKD52294.1"/>
    <property type="molecule type" value="Genomic_DNA"/>
</dbReference>
<protein>
    <recommendedName>
        <fullName evidence="4 14">Protoporphyrinogen IX oxidase</fullName>
        <ecNumber evidence="14">1.3.99.-</ecNumber>
    </recommendedName>
</protein>
<evidence type="ECO:0000256" key="1">
    <source>
        <dbReference type="ARBA" id="ARBA00004651"/>
    </source>
</evidence>
<keyword evidence="7 15" id="KW-0812">Transmembrane</keyword>
<dbReference type="GO" id="GO:0006782">
    <property type="term" value="P:protoporphyrinogen IX biosynthetic process"/>
    <property type="evidence" value="ECO:0007669"/>
    <property type="project" value="UniProtKB-UniRule"/>
</dbReference>
<keyword evidence="6 14" id="KW-0349">Heme</keyword>
<dbReference type="OrthoDB" id="7570050at2"/>
<feature type="transmembrane region" description="Helical" evidence="15">
    <location>
        <begin position="51"/>
        <end position="74"/>
    </location>
</feature>
<accession>A0A4U1L6M7</accession>
<dbReference type="EC" id="1.3.99.-" evidence="14"/>
<feature type="transmembrane region" description="Helical" evidence="15">
    <location>
        <begin position="86"/>
        <end position="104"/>
    </location>
</feature>
<comment type="caution">
    <text evidence="16">The sequence shown here is derived from an EMBL/GenBank/DDBJ whole genome shotgun (WGS) entry which is preliminary data.</text>
</comment>
<evidence type="ECO:0000256" key="4">
    <source>
        <dbReference type="ARBA" id="ARBA00017504"/>
    </source>
</evidence>
<dbReference type="AlphaFoldDB" id="A0A4U1L6M7"/>
<dbReference type="UniPathway" id="UPA00251">
    <property type="reaction ID" value="UER00324"/>
</dbReference>
<keyword evidence="11 14" id="KW-0408">Iron</keyword>
<comment type="catalytic activity">
    <reaction evidence="13 14">
        <text>protoporphyrinogen IX + 3 A = protoporphyrin IX + 3 AH2</text>
        <dbReference type="Rhea" id="RHEA:62000"/>
        <dbReference type="ChEBI" id="CHEBI:13193"/>
        <dbReference type="ChEBI" id="CHEBI:17499"/>
        <dbReference type="ChEBI" id="CHEBI:57306"/>
        <dbReference type="ChEBI" id="CHEBI:57307"/>
    </reaction>
</comment>
<dbReference type="PIRSF" id="PIRSF004638">
    <property type="entry name" value="UCP004638"/>
    <property type="match status" value="1"/>
</dbReference>
<evidence type="ECO:0000256" key="14">
    <source>
        <dbReference type="PIRNR" id="PIRNR004638"/>
    </source>
</evidence>
<organism evidence="16 17">
    <name type="scientific">Sphingomonas baiyangensis</name>
    <dbReference type="NCBI Taxonomy" id="2572576"/>
    <lineage>
        <taxon>Bacteria</taxon>
        <taxon>Pseudomonadati</taxon>
        <taxon>Pseudomonadota</taxon>
        <taxon>Alphaproteobacteria</taxon>
        <taxon>Sphingomonadales</taxon>
        <taxon>Sphingomonadaceae</taxon>
        <taxon>Sphingomonas</taxon>
    </lineage>
</organism>
<evidence type="ECO:0000256" key="15">
    <source>
        <dbReference type="SAM" id="Phobius"/>
    </source>
</evidence>
<dbReference type="InterPro" id="IPR005265">
    <property type="entry name" value="HemJ-like"/>
</dbReference>
<dbReference type="GO" id="GO:0070818">
    <property type="term" value="F:protoporphyrinogen oxidase activity"/>
    <property type="evidence" value="ECO:0007669"/>
    <property type="project" value="UniProtKB-UniRule"/>
</dbReference>
<evidence type="ECO:0000256" key="5">
    <source>
        <dbReference type="ARBA" id="ARBA00022475"/>
    </source>
</evidence>
<evidence type="ECO:0000256" key="3">
    <source>
        <dbReference type="ARBA" id="ARBA00006501"/>
    </source>
</evidence>
<keyword evidence="9 15" id="KW-1133">Transmembrane helix</keyword>
<keyword evidence="10" id="KW-0560">Oxidoreductase</keyword>
<keyword evidence="5 14" id="KW-1003">Cell membrane</keyword>
<evidence type="ECO:0000256" key="10">
    <source>
        <dbReference type="ARBA" id="ARBA00023002"/>
    </source>
</evidence>
<evidence type="ECO:0000256" key="13">
    <source>
        <dbReference type="ARBA" id="ARBA00048390"/>
    </source>
</evidence>
<keyword evidence="8 14" id="KW-0479">Metal-binding</keyword>
<sequence length="166" mass="18340">MTLTIAIIKGVHIVGITLWTAGLIALPLLLAHHKLDHGQQEYQQIRRFTHYGYTHLLTPASVIAVAAGIALLFLRSAFVPWMFAKLLLIACLVTLHAWIGNLVVRMGEHANRRQPSPVAPLMAIAIALGLGILYLVLAKPAISIDLPDWLMTPLDRQLPVEEVPIW</sequence>
<dbReference type="PANTHER" id="PTHR40255">
    <property type="entry name" value="UPF0093 MEMBRANE PROTEIN SLR1790"/>
    <property type="match status" value="1"/>
</dbReference>
<evidence type="ECO:0000256" key="11">
    <source>
        <dbReference type="ARBA" id="ARBA00023004"/>
    </source>
</evidence>
<proteinExistence type="inferred from homology"/>
<gene>
    <name evidence="16" type="ORF">FBR43_13205</name>
</gene>
<evidence type="ECO:0000256" key="6">
    <source>
        <dbReference type="ARBA" id="ARBA00022617"/>
    </source>
</evidence>
<evidence type="ECO:0000256" key="7">
    <source>
        <dbReference type="ARBA" id="ARBA00022692"/>
    </source>
</evidence>
<comment type="cofactor">
    <cofactor evidence="14">
        <name>heme b</name>
        <dbReference type="ChEBI" id="CHEBI:60344"/>
    </cofactor>
    <text evidence="14">Binds 1 heme b (iron(II)-protoporphyrin IX) group per subunit.</text>
</comment>
<dbReference type="PANTHER" id="PTHR40255:SF1">
    <property type="entry name" value="PROTOPORPHYRINOGEN IX OXIDASE"/>
    <property type="match status" value="1"/>
</dbReference>
<reference evidence="16 17" key="1">
    <citation type="submission" date="2019-04" db="EMBL/GenBank/DDBJ databases">
        <authorList>
            <person name="Yang Y."/>
            <person name="Wei D."/>
        </authorList>
    </citation>
    <scope>NUCLEOTIDE SEQUENCE [LARGE SCALE GENOMIC DNA]</scope>
    <source>
        <strain evidence="16 17">L-1-4w-11</strain>
    </source>
</reference>